<keyword evidence="4" id="KW-0732">Signal</keyword>
<feature type="region of interest" description="Disordered" evidence="3">
    <location>
        <begin position="333"/>
        <end position="355"/>
    </location>
</feature>
<evidence type="ECO:0000259" key="5">
    <source>
        <dbReference type="PROSITE" id="PS50853"/>
    </source>
</evidence>
<feature type="domain" description="Fibronectin type-III" evidence="5">
    <location>
        <begin position="1133"/>
        <end position="1229"/>
    </location>
</feature>
<evidence type="ECO:0000256" key="2">
    <source>
        <dbReference type="ARBA" id="ARBA00022737"/>
    </source>
</evidence>
<dbReference type="PANTHER" id="PTHR46513">
    <property type="entry name" value="VITELLOGENIN RECEPTOR-LIKE PROTEIN-RELATED-RELATED"/>
    <property type="match status" value="1"/>
</dbReference>
<feature type="signal peptide" evidence="4">
    <location>
        <begin position="1"/>
        <end position="21"/>
    </location>
</feature>
<name>A0A653CJ99_CALMS</name>
<dbReference type="InterPro" id="IPR013783">
    <property type="entry name" value="Ig-like_fold"/>
</dbReference>
<dbReference type="InterPro" id="IPR011042">
    <property type="entry name" value="6-blade_b-propeller_TolB-like"/>
</dbReference>
<evidence type="ECO:0000256" key="1">
    <source>
        <dbReference type="ARBA" id="ARBA00022536"/>
    </source>
</evidence>
<dbReference type="Gene3D" id="2.60.40.10">
    <property type="entry name" value="Immunoglobulins"/>
    <property type="match status" value="4"/>
</dbReference>
<dbReference type="Gene3D" id="2.120.10.30">
    <property type="entry name" value="TolB, C-terminal domain"/>
    <property type="match status" value="3"/>
</dbReference>
<keyword evidence="1" id="KW-0245">EGF-like domain</keyword>
<dbReference type="SUPFAM" id="SSF49265">
    <property type="entry name" value="Fibronectin type III"/>
    <property type="match status" value="3"/>
</dbReference>
<dbReference type="InterPro" id="IPR003961">
    <property type="entry name" value="FN3_dom"/>
</dbReference>
<dbReference type="InterPro" id="IPR036116">
    <property type="entry name" value="FN3_sf"/>
</dbReference>
<proteinExistence type="predicted"/>
<keyword evidence="2" id="KW-0677">Repeat</keyword>
<dbReference type="SUPFAM" id="SSF63825">
    <property type="entry name" value="YWTD domain"/>
    <property type="match status" value="3"/>
</dbReference>
<gene>
    <name evidence="6" type="ORF">CALMAC_LOCUS9510</name>
</gene>
<evidence type="ECO:0000313" key="7">
    <source>
        <dbReference type="Proteomes" id="UP000410492"/>
    </source>
</evidence>
<keyword evidence="7" id="KW-1185">Reference proteome</keyword>
<dbReference type="InterPro" id="IPR050778">
    <property type="entry name" value="Cueball_EGF_LRP_Nidogen"/>
</dbReference>
<dbReference type="SMART" id="SM00135">
    <property type="entry name" value="LY"/>
    <property type="match status" value="5"/>
</dbReference>
<evidence type="ECO:0000313" key="6">
    <source>
        <dbReference type="EMBL" id="VEN47843.1"/>
    </source>
</evidence>
<dbReference type="SMART" id="SM00060">
    <property type="entry name" value="FN3"/>
    <property type="match status" value="5"/>
</dbReference>
<feature type="domain" description="Fibronectin type-III" evidence="5">
    <location>
        <begin position="645"/>
        <end position="741"/>
    </location>
</feature>
<dbReference type="OrthoDB" id="6685473at2759"/>
<reference evidence="6 7" key="1">
    <citation type="submission" date="2019-01" db="EMBL/GenBank/DDBJ databases">
        <authorList>
            <person name="Sayadi A."/>
        </authorList>
    </citation>
    <scope>NUCLEOTIDE SEQUENCE [LARGE SCALE GENOMIC DNA]</scope>
</reference>
<dbReference type="EMBL" id="CAACVG010007967">
    <property type="protein sequence ID" value="VEN47843.1"/>
    <property type="molecule type" value="Genomic_DNA"/>
</dbReference>
<sequence>MNYIWFLCLLVSAVSLEFLDADVESQCIENCSQQNQTDKVHYGYACDHSCHIDQCTKGCSLWKQALSRTCHEACQQQSPQTPQPPAALLYCTAGCSDALSRYSAVLRGAVGRPPAPALLADSLAPTHLRLEWRPPKLNALAALGRHVQWRYEDAQPQGQHQGQQQWQYARAAKWDADGRTVLVEGLQPYSKYRFRIALLLGPPLSSATTTTTSTSTSTDYGEGDFDSVPHPHFSEPIAVSQESVVIVTPADGPPASAPSSVRAAAVDPTTVSIAWEPGPFPRGPLLSYVLHIEDETHEEIINKDVPPDNSFVMVRDLHPGKNYTIEIRMRNKRGSGPPAVATVSTPTEPQTKDVEQPPLMLGTEYSILELTHILDEPTNVYRSPRNVPLRGISLHINKKLLFITDTLGYVSKIILKDDTRLNILTPQNLDFMPLDLTVDWLNDHLYIIGEIKYEMQKYVIKRCDINGDALITVQSGLYVKPSSIQVDPINGYLFWTLQDYSKGGLYRMDIADIDGPTKYYDKVKRIVNETDLGAFTFEYNNFNVLLSFQKQNTIKSVTLDGKEIKDIRTSVISPKLQKVISLVMANKKFYWTDGVDVFMEEYHEDPITGSKSYFHNTIPHLTNGAYKKVFINLPSSQPWPTPINPPTNLQAIFESNAAKTRWQAPRLVGLQGKGAWQNWTYEMMVTEANSLKTIIKTGINASNFIITDLKESTEYILKIAAYTKSGRSPWSSEFRGYTLKNASNKSILWSTSDSLLQSNVAGEEITTVLDKKRHRLKMEFTDITWHKDKIYIVTNNSQVLWYNMTNRELGKLMDVDSILSMAVDWIGEKLYWSNPKQQLIVRGNFNGTEQEPLLTVLAKELHIDAVEAYIYWSSGIKIECARLNGMDKFEYHDVQYFSGKQIMGMTLDSEDKFVYWIVRGSEGSTLYKAPMKGYHDKAQFSVKPVSNLQKATVLGPLCYFHKRLLWLQDDRSAAVSDLSGKNIATISGKRLKKLNLVYIMDPSLHVIPEGFDSWNRISVTPEPVDNSSVRVTGSSKSFNITWDSVKDVNYGTVFYEVQIDTPMKLRNYSTMFVTTESYIKYPDQIMPFTRMTVTVRPFTYWSTAAQTRAFIFSPPSTPSAPINPRIFVAHTHRYDEYQRTELEMARVTVRWDPPQDPNGVLKGYRVKCYYVEDDAVVDVCVDASTEASKREFKLDELVRGVIYHFTIQAYTEVGSGEISPLVSANTSIESPIPILIISKNESVFIDDMDKNLTTPLAENIAPPVKLTHISRENKTFWINTKKEIVLFDMQSYTQSTIFEIEGEPLGMTVDWLERSIYYVQIKDGKSSVHKLDLNLLDNQMKQMKVLEVDGTIYNIKMSPLTQRLYWLEGSSNKFKLMESSSDGSNIKSFFQDSNYPSSCNCPHFIELGPCFTVDTSDIDTPLIIFMDVLSDNILSTPDGCFCSVVVNNELVREASPVRFIETDYSAVYWANEDYIYFLKRSEGQILTKQSGVTDLTIYGQHIQPHPQHNASAQSNRLHRFFVVCHLDQRSPPYAPGRNTSRLSKFLYSNRQIHSVLQGRRSR</sequence>
<accession>A0A653CJ99</accession>
<evidence type="ECO:0000256" key="4">
    <source>
        <dbReference type="SAM" id="SignalP"/>
    </source>
</evidence>
<protein>
    <recommendedName>
        <fullName evidence="5">Fibronectin type-III domain-containing protein</fullName>
    </recommendedName>
</protein>
<organism evidence="6 7">
    <name type="scientific">Callosobruchus maculatus</name>
    <name type="common">Southern cowpea weevil</name>
    <name type="synonym">Pulse bruchid</name>
    <dbReference type="NCBI Taxonomy" id="64391"/>
    <lineage>
        <taxon>Eukaryota</taxon>
        <taxon>Metazoa</taxon>
        <taxon>Ecdysozoa</taxon>
        <taxon>Arthropoda</taxon>
        <taxon>Hexapoda</taxon>
        <taxon>Insecta</taxon>
        <taxon>Pterygota</taxon>
        <taxon>Neoptera</taxon>
        <taxon>Endopterygota</taxon>
        <taxon>Coleoptera</taxon>
        <taxon>Polyphaga</taxon>
        <taxon>Cucujiformia</taxon>
        <taxon>Chrysomeloidea</taxon>
        <taxon>Chrysomelidae</taxon>
        <taxon>Bruchinae</taxon>
        <taxon>Bruchini</taxon>
        <taxon>Callosobruchus</taxon>
    </lineage>
</organism>
<feature type="domain" description="Fibronectin type-III" evidence="5">
    <location>
        <begin position="113"/>
        <end position="219"/>
    </location>
</feature>
<dbReference type="Pfam" id="PF00041">
    <property type="entry name" value="fn3"/>
    <property type="match status" value="3"/>
</dbReference>
<evidence type="ECO:0000256" key="3">
    <source>
        <dbReference type="SAM" id="MobiDB-lite"/>
    </source>
</evidence>
<dbReference type="CDD" id="cd00063">
    <property type="entry name" value="FN3"/>
    <property type="match status" value="4"/>
</dbReference>
<dbReference type="InterPro" id="IPR000033">
    <property type="entry name" value="LDLR_classB_rpt"/>
</dbReference>
<dbReference type="PROSITE" id="PS50853">
    <property type="entry name" value="FN3"/>
    <property type="match status" value="4"/>
</dbReference>
<feature type="domain" description="Fibronectin type-III" evidence="5">
    <location>
        <begin position="257"/>
        <end position="350"/>
    </location>
</feature>
<dbReference type="Proteomes" id="UP000410492">
    <property type="component" value="Unassembled WGS sequence"/>
</dbReference>
<feature type="chain" id="PRO_5025000041" description="Fibronectin type-III domain-containing protein" evidence="4">
    <location>
        <begin position="22"/>
        <end position="1562"/>
    </location>
</feature>